<keyword evidence="3 7" id="KW-1003">Cell membrane</keyword>
<accession>A0ABU5LHC9</accession>
<dbReference type="PANTHER" id="PTHR30587">
    <property type="entry name" value="FLAGELLAR BIOSYNTHETIC PROTEIN FLIP"/>
    <property type="match status" value="1"/>
</dbReference>
<keyword evidence="4 7" id="KW-0812">Transmembrane</keyword>
<dbReference type="RefSeq" id="WP_322543202.1">
    <property type="nucleotide sequence ID" value="NZ_JAOBTT010000001.1"/>
</dbReference>
<evidence type="ECO:0000256" key="2">
    <source>
        <dbReference type="ARBA" id="ARBA00006257"/>
    </source>
</evidence>
<dbReference type="EMBL" id="JAOBTT010000001">
    <property type="protein sequence ID" value="MDZ7279345.1"/>
    <property type="molecule type" value="Genomic_DNA"/>
</dbReference>
<evidence type="ECO:0000256" key="6">
    <source>
        <dbReference type="ARBA" id="ARBA00023136"/>
    </source>
</evidence>
<keyword evidence="9" id="KW-1185">Reference proteome</keyword>
<keyword evidence="5 7" id="KW-1133">Transmembrane helix</keyword>
<comment type="subcellular location">
    <subcellularLocation>
        <location evidence="1">Cell membrane</location>
        <topology evidence="1">Multi-pass membrane protein</topology>
    </subcellularLocation>
</comment>
<comment type="caution">
    <text evidence="8">The sequence shown here is derived from an EMBL/GenBank/DDBJ whole genome shotgun (WGS) entry which is preliminary data.</text>
</comment>
<dbReference type="PROSITE" id="PS01061">
    <property type="entry name" value="FLIP_2"/>
    <property type="match status" value="1"/>
</dbReference>
<proteinExistence type="inferred from homology"/>
<gene>
    <name evidence="8" type="ORF">N4G40_13855</name>
</gene>
<dbReference type="InterPro" id="IPR005773">
    <property type="entry name" value="T3SS_YscR-like"/>
</dbReference>
<evidence type="ECO:0000256" key="4">
    <source>
        <dbReference type="ARBA" id="ARBA00022692"/>
    </source>
</evidence>
<evidence type="ECO:0000256" key="1">
    <source>
        <dbReference type="ARBA" id="ARBA00004651"/>
    </source>
</evidence>
<evidence type="ECO:0000313" key="8">
    <source>
        <dbReference type="EMBL" id="MDZ7279345.1"/>
    </source>
</evidence>
<comment type="similarity">
    <text evidence="2 7">Belongs to the FliP/MopC/SpaP family.</text>
</comment>
<dbReference type="NCBIfam" id="NF009437">
    <property type="entry name" value="PRK12796.1"/>
    <property type="match status" value="1"/>
</dbReference>
<reference evidence="9" key="1">
    <citation type="submission" date="2023-07" db="EMBL/GenBank/DDBJ databases">
        <title>Structural and functional analysis of rice phyllospheric bacteria for their antimicrobial properties and defense elicitation against blast disease.</title>
        <authorList>
            <person name="Sahu K.P."/>
            <person name="Asharani P."/>
            <person name="Kumar M."/>
            <person name="Reddy B."/>
            <person name="Kumar A."/>
        </authorList>
    </citation>
    <scope>NUCLEOTIDE SEQUENCE [LARGE SCALE GENOMIC DNA]</scope>
    <source>
        <strain evidence="9">OsEp_Plm_30P10</strain>
    </source>
</reference>
<dbReference type="PRINTS" id="PR01302">
    <property type="entry name" value="TYPE3IMPPROT"/>
</dbReference>
<evidence type="ECO:0000256" key="5">
    <source>
        <dbReference type="ARBA" id="ARBA00022989"/>
    </source>
</evidence>
<dbReference type="NCBIfam" id="NF009438">
    <property type="entry name" value="PRK12797.1"/>
    <property type="match status" value="1"/>
</dbReference>
<dbReference type="Pfam" id="PF00813">
    <property type="entry name" value="FliP"/>
    <property type="match status" value="1"/>
</dbReference>
<dbReference type="NCBIfam" id="TIGR01102">
    <property type="entry name" value="yscR"/>
    <property type="match status" value="1"/>
</dbReference>
<feature type="transmembrane region" description="Helical" evidence="7">
    <location>
        <begin position="195"/>
        <end position="213"/>
    </location>
</feature>
<evidence type="ECO:0000256" key="7">
    <source>
        <dbReference type="RuleBase" id="RU362070"/>
    </source>
</evidence>
<dbReference type="InterPro" id="IPR005838">
    <property type="entry name" value="T3SS_IM_P"/>
</dbReference>
<name>A0ABU5LHC9_9GAMM</name>
<evidence type="ECO:0000256" key="3">
    <source>
        <dbReference type="ARBA" id="ARBA00022475"/>
    </source>
</evidence>
<dbReference type="PANTHER" id="PTHR30587:SF2">
    <property type="entry name" value="SURFACE PRESENTATION OF ANTIGENS PROTEIN SPAP"/>
    <property type="match status" value="1"/>
</dbReference>
<sequence>MENDFSLIATLALASLAPFLLASGTCYIKFSIVFIMIRNAIGLQQVPSNLTLNGIALILASVVMMPIARQGYDYVTQHNLAFDRAEDIEQIVNEGFGSYRAYLERYADPALTAFFQKAQRAQPLTSGETEAWEEKEDEEDSRPSLLALLPAYALSEIKDAFMIGFYIYLPFVVIDLLISSILLTLGMMMMSPVTLSVPVKLLLFVVLDGWTLVSKSLIEQYLSISG</sequence>
<dbReference type="Proteomes" id="UP001288620">
    <property type="component" value="Unassembled WGS sequence"/>
</dbReference>
<comment type="caution">
    <text evidence="7">Lacks conserved residue(s) required for the propagation of feature annotation.</text>
</comment>
<organism evidence="8 9">
    <name type="scientific">Pantoea eucrina</name>
    <dbReference type="NCBI Taxonomy" id="472693"/>
    <lineage>
        <taxon>Bacteria</taxon>
        <taxon>Pseudomonadati</taxon>
        <taxon>Pseudomonadota</taxon>
        <taxon>Gammaproteobacteria</taxon>
        <taxon>Enterobacterales</taxon>
        <taxon>Erwiniaceae</taxon>
        <taxon>Pantoea</taxon>
    </lineage>
</organism>
<evidence type="ECO:0000313" key="9">
    <source>
        <dbReference type="Proteomes" id="UP001288620"/>
    </source>
</evidence>
<feature type="transmembrane region" description="Helical" evidence="7">
    <location>
        <begin position="46"/>
        <end position="68"/>
    </location>
</feature>
<feature type="transmembrane region" description="Helical" evidence="7">
    <location>
        <begin position="165"/>
        <end position="189"/>
    </location>
</feature>
<protein>
    <submittedName>
        <fullName evidence="8">EscR/YscR/HrcR family type III secretion system export apparatus protein</fullName>
    </submittedName>
</protein>
<keyword evidence="6 7" id="KW-0472">Membrane</keyword>